<feature type="domain" description="ABC transmembrane type-1" evidence="12">
    <location>
        <begin position="41"/>
        <end position="323"/>
    </location>
</feature>
<dbReference type="InterPro" id="IPR036640">
    <property type="entry name" value="ABC1_TM_sf"/>
</dbReference>
<keyword evidence="6" id="KW-0547">Nucleotide-binding</keyword>
<dbReference type="RefSeq" id="WP_047269645.1">
    <property type="nucleotide sequence ID" value="NZ_CP063234.1"/>
</dbReference>
<dbReference type="Proteomes" id="UP000230886">
    <property type="component" value="Unassembled WGS sequence"/>
</dbReference>
<dbReference type="EMBL" id="NOVD01000010">
    <property type="protein sequence ID" value="PCK26145.1"/>
    <property type="molecule type" value="Genomic_DNA"/>
</dbReference>
<dbReference type="PANTHER" id="PTHR43394">
    <property type="entry name" value="ATP-DEPENDENT PERMEASE MDL1, MITOCHONDRIAL"/>
    <property type="match status" value="1"/>
</dbReference>
<dbReference type="GO" id="GO:0005524">
    <property type="term" value="F:ATP binding"/>
    <property type="evidence" value="ECO:0007669"/>
    <property type="project" value="UniProtKB-KW"/>
</dbReference>
<evidence type="ECO:0000256" key="8">
    <source>
        <dbReference type="ARBA" id="ARBA00022989"/>
    </source>
</evidence>
<keyword evidence="5 10" id="KW-0812">Transmembrane</keyword>
<dbReference type="Gene3D" id="3.40.50.300">
    <property type="entry name" value="P-loop containing nucleotide triphosphate hydrolases"/>
    <property type="match status" value="1"/>
</dbReference>
<evidence type="ECO:0000256" key="7">
    <source>
        <dbReference type="ARBA" id="ARBA00022840"/>
    </source>
</evidence>
<evidence type="ECO:0000313" key="14">
    <source>
        <dbReference type="EMBL" id="PCK26145.1"/>
    </source>
</evidence>
<dbReference type="InterPro" id="IPR011527">
    <property type="entry name" value="ABC1_TM_dom"/>
</dbReference>
<protein>
    <submittedName>
        <fullName evidence="14">ABC transporter ATP-binding protein</fullName>
    </submittedName>
</protein>
<reference evidence="14 15" key="1">
    <citation type="submission" date="2017-07" db="EMBL/GenBank/DDBJ databases">
        <title>Draft sequence of Rhodococcus enclensis 23b-28.</title>
        <authorList>
            <person name="Besaury L."/>
            <person name="Sancelme M."/>
            <person name="Amato P."/>
            <person name="Lallement A."/>
            <person name="Delort A.-M."/>
        </authorList>
    </citation>
    <scope>NUCLEOTIDE SEQUENCE [LARGE SCALE GENOMIC DNA]</scope>
    <source>
        <strain evidence="14 15">23b-28</strain>
    </source>
</reference>
<accession>A0A2A5J9A6</accession>
<dbReference type="Proteomes" id="UP001217325">
    <property type="component" value="Unassembled WGS sequence"/>
</dbReference>
<dbReference type="PROSITE" id="PS50893">
    <property type="entry name" value="ABC_TRANSPORTER_2"/>
    <property type="match status" value="1"/>
</dbReference>
<dbReference type="CDD" id="cd07346">
    <property type="entry name" value="ABC_6TM_exporters"/>
    <property type="match status" value="1"/>
</dbReference>
<evidence type="ECO:0000313" key="13">
    <source>
        <dbReference type="EMBL" id="MDE8643498.1"/>
    </source>
</evidence>
<reference evidence="13" key="2">
    <citation type="submission" date="2023-02" db="EMBL/GenBank/DDBJ databases">
        <title>A novel hydrolase synthesized by Rhodococcus erythropolis HQ is responsible for the detoxification of Zearalenone.</title>
        <authorList>
            <person name="Hu J."/>
            <person name="Xu J."/>
        </authorList>
    </citation>
    <scope>NUCLEOTIDE SEQUENCE</scope>
    <source>
        <strain evidence="13">HQ</strain>
    </source>
</reference>
<dbReference type="SUPFAM" id="SSF52540">
    <property type="entry name" value="P-loop containing nucleoside triphosphate hydrolases"/>
    <property type="match status" value="1"/>
</dbReference>
<dbReference type="GO" id="GO:0005886">
    <property type="term" value="C:plasma membrane"/>
    <property type="evidence" value="ECO:0007669"/>
    <property type="project" value="UniProtKB-SubCell"/>
</dbReference>
<evidence type="ECO:0000256" key="4">
    <source>
        <dbReference type="ARBA" id="ARBA00022519"/>
    </source>
</evidence>
<dbReference type="Pfam" id="PF00664">
    <property type="entry name" value="ABC_membrane"/>
    <property type="match status" value="1"/>
</dbReference>
<dbReference type="Pfam" id="PF00005">
    <property type="entry name" value="ABC_tran"/>
    <property type="match status" value="1"/>
</dbReference>
<evidence type="ECO:0000259" key="11">
    <source>
        <dbReference type="PROSITE" id="PS50893"/>
    </source>
</evidence>
<evidence type="ECO:0000256" key="5">
    <source>
        <dbReference type="ARBA" id="ARBA00022692"/>
    </source>
</evidence>
<dbReference type="Gene3D" id="1.20.1560.10">
    <property type="entry name" value="ABC transporter type 1, transmembrane domain"/>
    <property type="match status" value="1"/>
</dbReference>
<dbReference type="GO" id="GO:0015421">
    <property type="term" value="F:ABC-type oligopeptide transporter activity"/>
    <property type="evidence" value="ECO:0007669"/>
    <property type="project" value="TreeGrafter"/>
</dbReference>
<evidence type="ECO:0000256" key="1">
    <source>
        <dbReference type="ARBA" id="ARBA00004651"/>
    </source>
</evidence>
<keyword evidence="9 10" id="KW-0472">Membrane</keyword>
<evidence type="ECO:0000313" key="15">
    <source>
        <dbReference type="Proteomes" id="UP000230886"/>
    </source>
</evidence>
<evidence type="ECO:0000256" key="2">
    <source>
        <dbReference type="ARBA" id="ARBA00022448"/>
    </source>
</evidence>
<dbReference type="GO" id="GO:0016887">
    <property type="term" value="F:ATP hydrolysis activity"/>
    <property type="evidence" value="ECO:0007669"/>
    <property type="project" value="InterPro"/>
</dbReference>
<comment type="caution">
    <text evidence="14">The sequence shown here is derived from an EMBL/GenBank/DDBJ whole genome shotgun (WGS) entry which is preliminary data.</text>
</comment>
<keyword evidence="4" id="KW-0997">Cell inner membrane</keyword>
<dbReference type="PROSITE" id="PS50929">
    <property type="entry name" value="ABC_TM1F"/>
    <property type="match status" value="1"/>
</dbReference>
<dbReference type="FunFam" id="3.40.50.300:FF:001001">
    <property type="entry name" value="Multidrug ABC transporter ATP-binding protein"/>
    <property type="match status" value="1"/>
</dbReference>
<dbReference type="InterPro" id="IPR039421">
    <property type="entry name" value="Type_1_exporter"/>
</dbReference>
<evidence type="ECO:0000259" key="12">
    <source>
        <dbReference type="PROSITE" id="PS50929"/>
    </source>
</evidence>
<dbReference type="InterPro" id="IPR027417">
    <property type="entry name" value="P-loop_NTPase"/>
</dbReference>
<name>A0A2A5J9A6_RHOSG</name>
<keyword evidence="2" id="KW-0813">Transport</keyword>
<keyword evidence="8 10" id="KW-1133">Transmembrane helix</keyword>
<sequence length="593" mass="62082">MTDTLPDASAVPVVSALPIASTKQTVRALIALLRPRKRALALTTVVLLSATACGLSTPALLGLMVDAVTEGKPFASLLRITAFMLGAAAAGVALTWWSTQLLANVAQNVLADLREDVFAATLAQPSSLVEDAGTGDLISRVSGDVEAVNTVIARVLPATVSALFMISLTLVGVGVIDWRFTVAIVAVAPIHYFALRHFLRRSGPVYRRSRAAQARRGQQLIETLGGAGTVTALRRTDEHIDRIAETSEHAISFDMQAVRLRTNFFAQLNGAELLGLAAVLSVGYWLVTTGSVSIGAATAAALYFHSLFSPIAVFLSNIDELQDAGASLARLIGVTAMPGRPTSIPASARSEPIGVEVDRVSYSYDNSTPVIDSISISIAPGERIAVVGSSGAGKTTLAKLIAGIIPVGDGRITVDGTLIDDLSDAELRHEVVLVSQEVHVFVGTIADDLRLCAPDSDDAKIAEAVDTMKAQWIHELPDGLETRVGAGGYQLTAAQAQHIALVRLALLDPPVVILDEATAEAGTTAAGLLDQAAELAVTGRTAVVIAHRLSQAVRADRILVMSGGRVVESGTHDELIGADGSYAALWEAWSVRS</sequence>
<dbReference type="InterPro" id="IPR003439">
    <property type="entry name" value="ABC_transporter-like_ATP-bd"/>
</dbReference>
<evidence type="ECO:0000256" key="10">
    <source>
        <dbReference type="SAM" id="Phobius"/>
    </source>
</evidence>
<gene>
    <name evidence="14" type="ORF">CHR55_16200</name>
    <name evidence="13" type="ORF">PXH69_00970</name>
</gene>
<evidence type="ECO:0000256" key="6">
    <source>
        <dbReference type="ARBA" id="ARBA00022741"/>
    </source>
</evidence>
<feature type="transmembrane region" description="Helical" evidence="10">
    <location>
        <begin position="182"/>
        <end position="199"/>
    </location>
</feature>
<keyword evidence="7 14" id="KW-0067">ATP-binding</keyword>
<evidence type="ECO:0000256" key="9">
    <source>
        <dbReference type="ARBA" id="ARBA00023136"/>
    </source>
</evidence>
<organism evidence="14 15">
    <name type="scientific">Rhodococcus qingshengii</name>
    <dbReference type="NCBI Taxonomy" id="334542"/>
    <lineage>
        <taxon>Bacteria</taxon>
        <taxon>Bacillati</taxon>
        <taxon>Actinomycetota</taxon>
        <taxon>Actinomycetes</taxon>
        <taxon>Mycobacteriales</taxon>
        <taxon>Nocardiaceae</taxon>
        <taxon>Rhodococcus</taxon>
        <taxon>Rhodococcus erythropolis group</taxon>
    </lineage>
</organism>
<feature type="domain" description="ABC transporter" evidence="11">
    <location>
        <begin position="355"/>
        <end position="588"/>
    </location>
</feature>
<keyword evidence="3" id="KW-1003">Cell membrane</keyword>
<feature type="transmembrane region" description="Helical" evidence="10">
    <location>
        <begin position="39"/>
        <end position="65"/>
    </location>
</feature>
<dbReference type="EMBL" id="JARDXE010000001">
    <property type="protein sequence ID" value="MDE8643498.1"/>
    <property type="molecule type" value="Genomic_DNA"/>
</dbReference>
<dbReference type="InterPro" id="IPR003593">
    <property type="entry name" value="AAA+_ATPase"/>
</dbReference>
<feature type="transmembrane region" description="Helical" evidence="10">
    <location>
        <begin position="77"/>
        <end position="97"/>
    </location>
</feature>
<dbReference type="PANTHER" id="PTHR43394:SF1">
    <property type="entry name" value="ATP-BINDING CASSETTE SUB-FAMILY B MEMBER 10, MITOCHONDRIAL"/>
    <property type="match status" value="1"/>
</dbReference>
<dbReference type="SMART" id="SM00382">
    <property type="entry name" value="AAA"/>
    <property type="match status" value="1"/>
</dbReference>
<dbReference type="SUPFAM" id="SSF90123">
    <property type="entry name" value="ABC transporter transmembrane region"/>
    <property type="match status" value="1"/>
</dbReference>
<evidence type="ECO:0000256" key="3">
    <source>
        <dbReference type="ARBA" id="ARBA00022475"/>
    </source>
</evidence>
<feature type="transmembrane region" description="Helical" evidence="10">
    <location>
        <begin position="155"/>
        <end position="176"/>
    </location>
</feature>
<feature type="transmembrane region" description="Helical" evidence="10">
    <location>
        <begin position="292"/>
        <end position="315"/>
    </location>
</feature>
<comment type="subcellular location">
    <subcellularLocation>
        <location evidence="1">Cell membrane</location>
        <topology evidence="1">Multi-pass membrane protein</topology>
    </subcellularLocation>
</comment>
<proteinExistence type="predicted"/>
<dbReference type="AlphaFoldDB" id="A0A2A5J9A6"/>